<name>A0AAW1RWL0_9CHLO</name>
<dbReference type="Proteomes" id="UP001438707">
    <property type="component" value="Unassembled WGS sequence"/>
</dbReference>
<reference evidence="2 3" key="1">
    <citation type="journal article" date="2024" name="Nat. Commun.">
        <title>Phylogenomics reveals the evolutionary origins of lichenization in chlorophyte algae.</title>
        <authorList>
            <person name="Puginier C."/>
            <person name="Libourel C."/>
            <person name="Otte J."/>
            <person name="Skaloud P."/>
            <person name="Haon M."/>
            <person name="Grisel S."/>
            <person name="Petersen M."/>
            <person name="Berrin J.G."/>
            <person name="Delaux P.M."/>
            <person name="Dal Grande F."/>
            <person name="Keller J."/>
        </authorList>
    </citation>
    <scope>NUCLEOTIDE SEQUENCE [LARGE SCALE GENOMIC DNA]</scope>
    <source>
        <strain evidence="2 3">SAG 2145</strain>
    </source>
</reference>
<organism evidence="2 3">
    <name type="scientific">Apatococcus lobatus</name>
    <dbReference type="NCBI Taxonomy" id="904363"/>
    <lineage>
        <taxon>Eukaryota</taxon>
        <taxon>Viridiplantae</taxon>
        <taxon>Chlorophyta</taxon>
        <taxon>core chlorophytes</taxon>
        <taxon>Trebouxiophyceae</taxon>
        <taxon>Chlorellales</taxon>
        <taxon>Chlorellaceae</taxon>
        <taxon>Apatococcus</taxon>
    </lineage>
</organism>
<keyword evidence="3" id="KW-1185">Reference proteome</keyword>
<feature type="compositionally biased region" description="Low complexity" evidence="1">
    <location>
        <begin position="311"/>
        <end position="324"/>
    </location>
</feature>
<feature type="compositionally biased region" description="Basic residues" evidence="1">
    <location>
        <begin position="467"/>
        <end position="479"/>
    </location>
</feature>
<accession>A0AAW1RWL0</accession>
<protein>
    <submittedName>
        <fullName evidence="2">Uncharacterized protein</fullName>
    </submittedName>
</protein>
<sequence length="852" mass="89016">MAVEVPACPGYRRPMGRRDRQAEELAGACPAAPGLFPGPAPAGPEQAQSFSVRLPVRHWHQGKASVSLCNLVSPDTKQAYFSKAAALPLGFLSEFLYSQLPFVVGCDQRAAIAALNQWLSSGDGLLLRALAVPMQQAVLDWARALPSLLVAENRANPNDAFTQHSVRTLLQDYPQGCSDGSGQALAAPTVQRLAAQALQVLLENAQDARPEPTDAAEKSRYAIQLLAEERAVAASLSLQMSFLPAAPLLQQQQQQRAEGHLKPSAAVLLSKLSGPHGAPDWQITSQPDDSEATAYYEMTNNSPPTPSTSRAAGAPNGSPAGATAQDPGHDSHRQQPSLAGDNNVTGTEMSGALQGRPIITTGARKPAVPAAAAAAEEALDNGVSDQANPPVAATEPPAPTCGGMQDIPMQASASDAADVVAALMDLGNGDPAAEESSPVGTSSASHPSIFSGATSSRDVTFPQPKLGLRHRLGNPRGHARGSGPPESGVPADKLVQLAMIAGEGEHSSGTQSPGPQPKLGTKARRTRRPSAKLAAANEDRRVVTEPGGPTKRAAQDVPEMELMGVDASRPMPPCSASHGVGKGGHKGDPIGSKRLVAGDGDLREEARKRKRKEDCGAAGLTRQDSRLSQTDFYPLGASMDATRKWVDLGCSQPDGGNTAPARLEQTQAAHGPRAADVATPGLVHPVASTNGIDGARSGPLHLGGFVWVSEDHPLCDCSQPVAAVRRKGTLEAAAAPSGHRMGVSPLEDRLLGGHLPSVGQLEVCEDAALRTLQLTSCIRQFWQSSAQQLQLTQQLPPRPADSQSATQLQQQVPTQCLQHLLARQDAKQLGLQSSPQLLQQLPVPPDALLGLP</sequence>
<feature type="region of interest" description="Disordered" evidence="1">
    <location>
        <begin position="371"/>
        <end position="396"/>
    </location>
</feature>
<feature type="region of interest" description="Disordered" evidence="1">
    <location>
        <begin position="296"/>
        <end position="349"/>
    </location>
</feature>
<dbReference type="AlphaFoldDB" id="A0AAW1RWL0"/>
<gene>
    <name evidence="2" type="ORF">WJX74_009990</name>
</gene>
<feature type="region of interest" description="Disordered" evidence="1">
    <location>
        <begin position="427"/>
        <end position="490"/>
    </location>
</feature>
<evidence type="ECO:0000313" key="3">
    <source>
        <dbReference type="Proteomes" id="UP001438707"/>
    </source>
</evidence>
<comment type="caution">
    <text evidence="2">The sequence shown here is derived from an EMBL/GenBank/DDBJ whole genome shotgun (WGS) entry which is preliminary data.</text>
</comment>
<feature type="compositionally biased region" description="Polar residues" evidence="1">
    <location>
        <begin position="438"/>
        <end position="458"/>
    </location>
</feature>
<feature type="compositionally biased region" description="Polar residues" evidence="1">
    <location>
        <begin position="298"/>
        <end position="310"/>
    </location>
</feature>
<proteinExistence type="predicted"/>
<evidence type="ECO:0000313" key="2">
    <source>
        <dbReference type="EMBL" id="KAK9838027.1"/>
    </source>
</evidence>
<feature type="region of interest" description="Disordered" evidence="1">
    <location>
        <begin position="504"/>
        <end position="557"/>
    </location>
</feature>
<feature type="compositionally biased region" description="Polar residues" evidence="1">
    <location>
        <begin position="334"/>
        <end position="348"/>
    </location>
</feature>
<feature type="compositionally biased region" description="Basic and acidic residues" evidence="1">
    <location>
        <begin position="600"/>
        <end position="615"/>
    </location>
</feature>
<feature type="compositionally biased region" description="Basic residues" evidence="1">
    <location>
        <begin position="521"/>
        <end position="530"/>
    </location>
</feature>
<evidence type="ECO:0000256" key="1">
    <source>
        <dbReference type="SAM" id="MobiDB-lite"/>
    </source>
</evidence>
<dbReference type="EMBL" id="JALJOS010000006">
    <property type="protein sequence ID" value="KAK9838027.1"/>
    <property type="molecule type" value="Genomic_DNA"/>
</dbReference>
<feature type="region of interest" description="Disordered" evidence="1">
    <location>
        <begin position="573"/>
        <end position="622"/>
    </location>
</feature>